<keyword evidence="7" id="KW-1003">Cell membrane</keyword>
<keyword evidence="16" id="KW-0009">Actin-binding</keyword>
<evidence type="ECO:0000256" key="10">
    <source>
        <dbReference type="ARBA" id="ARBA00022737"/>
    </source>
</evidence>
<dbReference type="GO" id="GO:0003779">
    <property type="term" value="F:actin binding"/>
    <property type="evidence" value="ECO:0007669"/>
    <property type="project" value="UniProtKB-KW"/>
</dbReference>
<dbReference type="GO" id="GO:0030838">
    <property type="term" value="P:positive regulation of actin filament polymerization"/>
    <property type="evidence" value="ECO:0007669"/>
    <property type="project" value="TreeGrafter"/>
</dbReference>
<evidence type="ECO:0000313" key="27">
    <source>
        <dbReference type="EMBL" id="CDQ78246.1"/>
    </source>
</evidence>
<name>A0A060XFR1_ONCMY</name>
<feature type="transmembrane region" description="Helical" evidence="25">
    <location>
        <begin position="445"/>
        <end position="470"/>
    </location>
</feature>
<evidence type="ECO:0000256" key="19">
    <source>
        <dbReference type="ARBA" id="ARBA00046311"/>
    </source>
</evidence>
<dbReference type="GO" id="GO:0017124">
    <property type="term" value="F:SH3 domain binding"/>
    <property type="evidence" value="ECO:0007669"/>
    <property type="project" value="UniProtKB-KW"/>
</dbReference>
<feature type="coiled-coil region" evidence="23">
    <location>
        <begin position="737"/>
        <end position="764"/>
    </location>
</feature>
<comment type="subcellular location">
    <subcellularLocation>
        <location evidence="3">Cell junction</location>
        <location evidence="3">Focal adhesion</location>
    </subcellularLocation>
    <subcellularLocation>
        <location evidence="4">Cell junction</location>
        <location evidence="4">Tight junction</location>
    </subcellularLocation>
    <subcellularLocation>
        <location evidence="19">Cell projection</location>
        <location evidence="19">Filopodium membrane</location>
    </subcellularLocation>
    <subcellularLocation>
        <location evidence="1">Cell projection</location>
        <location evidence="1">Lamellipodium membrane</location>
    </subcellularLocation>
    <subcellularLocation>
        <location evidence="2">Cytoplasm</location>
        <location evidence="2">Cytoskeleton</location>
    </subcellularLocation>
</comment>
<keyword evidence="15 25" id="KW-0472">Membrane</keyword>
<dbReference type="Gene3D" id="2.30.29.30">
    <property type="entry name" value="Pleckstrin-homology domain (PH domain)/Phosphotyrosine-binding domain (PTB)"/>
    <property type="match status" value="1"/>
</dbReference>
<dbReference type="Gene3D" id="1.20.5.1160">
    <property type="entry name" value="Vasodilator-stimulated phosphoprotein"/>
    <property type="match status" value="1"/>
</dbReference>
<gene>
    <name evidence="27" type="ORF">GSONMT00049093001</name>
</gene>
<dbReference type="GO" id="GO:0005923">
    <property type="term" value="C:bicellular tight junction"/>
    <property type="evidence" value="ECO:0007669"/>
    <property type="project" value="UniProtKB-SubCell"/>
</dbReference>
<evidence type="ECO:0000256" key="23">
    <source>
        <dbReference type="SAM" id="Coils"/>
    </source>
</evidence>
<dbReference type="GO" id="GO:0031527">
    <property type="term" value="C:filopodium membrane"/>
    <property type="evidence" value="ECO:0007669"/>
    <property type="project" value="UniProtKB-SubCell"/>
</dbReference>
<keyword evidence="18" id="KW-0966">Cell projection</keyword>
<comment type="function">
    <text evidence="20">Ena/VASP proteins are actin-associated proteins involved in a range of processes dependent on cytoskeleton remodeling and cell polarity such as axon guidance, lamellipodial and filopodial dynamics, platelet activation and cell migration. VASP promotes actin filament elongation. It protects the barbed end of growing actin filaments against capping and increases the rate of actin polymerization in the presence of capping protein. VASP stimulates actin filament elongation by promoting the transfer of profilin-bound actin monomers onto the barbed end of growing actin filaments. Plays a role in actin-based mobility of Listeria monocytogenes in host cells. Regulates actin dynamics in platelets and plays an important role in regulating platelet aggregation.</text>
</comment>
<evidence type="ECO:0000259" key="26">
    <source>
        <dbReference type="PROSITE" id="PS50229"/>
    </source>
</evidence>
<comment type="similarity">
    <text evidence="5">Belongs to the Ena/VASP family.</text>
</comment>
<evidence type="ECO:0000256" key="20">
    <source>
        <dbReference type="ARBA" id="ARBA00059051"/>
    </source>
</evidence>
<dbReference type="GO" id="GO:0005856">
    <property type="term" value="C:cytoskeleton"/>
    <property type="evidence" value="ECO:0007669"/>
    <property type="project" value="UniProtKB-SubCell"/>
</dbReference>
<dbReference type="SMART" id="SM00461">
    <property type="entry name" value="WH1"/>
    <property type="match status" value="1"/>
</dbReference>
<feature type="compositionally biased region" description="Pro residues" evidence="24">
    <location>
        <begin position="561"/>
        <end position="586"/>
    </location>
</feature>
<evidence type="ECO:0000256" key="5">
    <source>
        <dbReference type="ARBA" id="ARBA00009785"/>
    </source>
</evidence>
<feature type="domain" description="WH1" evidence="26">
    <location>
        <begin position="14"/>
        <end position="129"/>
    </location>
</feature>
<keyword evidence="13" id="KW-0729">SH3-binding</keyword>
<sequence>MLINRSTSNNNSFCLSLSESSICQARATVMIYDDGNKKWLPAGTGPQNFSRVQIYHNPSTNAFRVVGRKMQTDQQVVINCPIVKGLKYNEATPNFHQWRDARQVWGLNFGSKEDAALFANGIAHALEVLNSLSDAGYATLPRPVSNGPSPEELEQQRRYQDTPSFYSSSHLAGHSSHQHHYPGNPLQFAYCTNRSTDDAISIALYTALSHLDKRNTYVRMLFIDYSSAFNTILPSNLITKLRTLGLNASPCNWILNFLMGRPQVVTTHLPCCSSTQGPLRDVCSVPSYTPCSLMTARPGTTPTPSLSLQMTEVVGLITDNDERPDCDNNLSLNMIKTKEMIVDYRKRRTEHSPILIDGAVLEQVESFKFHGVHITSSTSLTSTPRQAQQNLFPRRRLKRLGMGPQILKRFYCCTIKSILTGCITAWYGNCLASDHKALQRVLCSFYLVLVLPVCSSILVYFFPFITIVFLNSASLGRARKQMFDSKVYTSLQSTKSAFKVCVCWSSRGWSSRGWNSRRQSVRRERGRRERNKLQQCPLHRWLPQHLRAPLHPPALLRLGPLHPPGPPPPGPPATGSGPPPAPPLPSPGGDGGLGGGAGGLAAALAGAKLRRVAKDSGAAAVAAPAAKPDQSRTSASIGGGGGGGGLMGEMASILARRKKMADGGAKPPAKMADNEYSESQGQSDTLGRRPWEKSATMPRNHSISKSMDSTSPLSQGPRVKQAGVNNDAGGGEETDIERIKQEILDEMRKELQKVKEEIIGAFIEELQKRGST</sequence>
<organism evidence="27 28">
    <name type="scientific">Oncorhynchus mykiss</name>
    <name type="common">Rainbow trout</name>
    <name type="synonym">Salmo gairdneri</name>
    <dbReference type="NCBI Taxonomy" id="8022"/>
    <lineage>
        <taxon>Eukaryota</taxon>
        <taxon>Metazoa</taxon>
        <taxon>Chordata</taxon>
        <taxon>Craniata</taxon>
        <taxon>Vertebrata</taxon>
        <taxon>Euteleostomi</taxon>
        <taxon>Actinopterygii</taxon>
        <taxon>Neopterygii</taxon>
        <taxon>Teleostei</taxon>
        <taxon>Protacanthopterygii</taxon>
        <taxon>Salmoniformes</taxon>
        <taxon>Salmonidae</taxon>
        <taxon>Salmoninae</taxon>
        <taxon>Oncorhynchus</taxon>
    </lineage>
</organism>
<dbReference type="InterPro" id="IPR014885">
    <property type="entry name" value="VASP_tetra"/>
</dbReference>
<dbReference type="PANTHER" id="PTHR11202">
    <property type="entry name" value="SPROUTY-RELATED, EVH1 DOMAIN-CONTAINING PROTEIN FAMILY MEMBER"/>
    <property type="match status" value="1"/>
</dbReference>
<dbReference type="STRING" id="8022.A0A060XFR1"/>
<keyword evidence="17" id="KW-0206">Cytoskeleton</keyword>
<evidence type="ECO:0000256" key="18">
    <source>
        <dbReference type="ARBA" id="ARBA00023273"/>
    </source>
</evidence>
<reference evidence="27" key="2">
    <citation type="submission" date="2014-03" db="EMBL/GenBank/DDBJ databases">
        <authorList>
            <person name="Genoscope - CEA"/>
        </authorList>
    </citation>
    <scope>NUCLEOTIDE SEQUENCE</scope>
</reference>
<dbReference type="PROSITE" id="PS50229">
    <property type="entry name" value="WH1"/>
    <property type="match status" value="1"/>
</dbReference>
<evidence type="ECO:0000256" key="21">
    <source>
        <dbReference type="ARBA" id="ARBA00061997"/>
    </source>
</evidence>
<dbReference type="InterPro" id="IPR011993">
    <property type="entry name" value="PH-like_dom_sf"/>
</dbReference>
<evidence type="ECO:0000256" key="15">
    <source>
        <dbReference type="ARBA" id="ARBA00023136"/>
    </source>
</evidence>
<feature type="compositionally biased region" description="Polar residues" evidence="24">
    <location>
        <begin position="697"/>
        <end position="714"/>
    </location>
</feature>
<dbReference type="Proteomes" id="UP000193380">
    <property type="component" value="Unassembled WGS sequence"/>
</dbReference>
<dbReference type="EMBL" id="FR905305">
    <property type="protein sequence ID" value="CDQ78246.1"/>
    <property type="molecule type" value="Genomic_DNA"/>
</dbReference>
<keyword evidence="12" id="KW-0007">Acetylation</keyword>
<keyword evidence="8" id="KW-0963">Cytoplasm</keyword>
<dbReference type="PaxDb" id="8022-A0A060XFR1"/>
<keyword evidence="25" id="KW-0812">Transmembrane</keyword>
<dbReference type="GO" id="GO:0007411">
    <property type="term" value="P:axon guidance"/>
    <property type="evidence" value="ECO:0007669"/>
    <property type="project" value="TreeGrafter"/>
</dbReference>
<evidence type="ECO:0000256" key="24">
    <source>
        <dbReference type="SAM" id="MobiDB-lite"/>
    </source>
</evidence>
<dbReference type="Pfam" id="PF08776">
    <property type="entry name" value="VASP_tetra"/>
    <property type="match status" value="1"/>
</dbReference>
<dbReference type="InterPro" id="IPR000697">
    <property type="entry name" value="WH1/EVH1_dom"/>
</dbReference>
<evidence type="ECO:0000256" key="6">
    <source>
        <dbReference type="ARBA" id="ARBA00022427"/>
    </source>
</evidence>
<evidence type="ECO:0000256" key="3">
    <source>
        <dbReference type="ARBA" id="ARBA00004246"/>
    </source>
</evidence>
<evidence type="ECO:0000256" key="7">
    <source>
        <dbReference type="ARBA" id="ARBA00022475"/>
    </source>
</evidence>
<feature type="region of interest" description="Disordered" evidence="24">
    <location>
        <begin position="508"/>
        <end position="531"/>
    </location>
</feature>
<evidence type="ECO:0000256" key="8">
    <source>
        <dbReference type="ARBA" id="ARBA00022490"/>
    </source>
</evidence>
<dbReference type="GO" id="GO:0005522">
    <property type="term" value="F:profilin binding"/>
    <property type="evidence" value="ECO:0007669"/>
    <property type="project" value="TreeGrafter"/>
</dbReference>
<evidence type="ECO:0000256" key="16">
    <source>
        <dbReference type="ARBA" id="ARBA00023203"/>
    </source>
</evidence>
<dbReference type="GO" id="GO:0001843">
    <property type="term" value="P:neural tube closure"/>
    <property type="evidence" value="ECO:0007669"/>
    <property type="project" value="TreeGrafter"/>
</dbReference>
<keyword evidence="14 23" id="KW-0175">Coiled coil</keyword>
<feature type="region of interest" description="Disordered" evidence="24">
    <location>
        <begin position="554"/>
        <end position="595"/>
    </location>
</feature>
<keyword evidence="25" id="KW-1133">Transmembrane helix</keyword>
<feature type="region of interest" description="Disordered" evidence="24">
    <location>
        <begin position="657"/>
        <end position="736"/>
    </location>
</feature>
<evidence type="ECO:0000256" key="4">
    <source>
        <dbReference type="ARBA" id="ARBA00004435"/>
    </source>
</evidence>
<dbReference type="FunFam" id="2.30.29.30:FF:000047">
    <property type="entry name" value="vasodilator-stimulated phosphoprotein isoform X2"/>
    <property type="match status" value="1"/>
</dbReference>
<evidence type="ECO:0000256" key="11">
    <source>
        <dbReference type="ARBA" id="ARBA00022949"/>
    </source>
</evidence>
<keyword evidence="11" id="KW-0965">Cell junction</keyword>
<feature type="region of interest" description="Disordered" evidence="24">
    <location>
        <begin position="140"/>
        <end position="159"/>
    </location>
</feature>
<dbReference type="Pfam" id="PF00568">
    <property type="entry name" value="WH1"/>
    <property type="match status" value="1"/>
</dbReference>
<dbReference type="CDD" id="cd01207">
    <property type="entry name" value="EVH1_Ena_VASP-like"/>
    <property type="match status" value="1"/>
</dbReference>
<evidence type="ECO:0000256" key="2">
    <source>
        <dbReference type="ARBA" id="ARBA00004245"/>
    </source>
</evidence>
<comment type="subunit">
    <text evidence="21">Homotetramer. Interacts with PFN1, PFN2, LPP, ACTN1 and ACTG1. Interacts, via the EVH1 domain, with the Pro-rich regions of ZYX. This interaction is important for targeting to focal adhesions and the formation of actin-rich structures at the apical surface of cells. Interacts, via the EVH1 domain, with the Pro-rich domain of Listeria monocytogenes actA. Interacts with APBB1IP. Interacts, via the Pro-rich domain, with the C-terminal SH3 domain of DNMBP. Interacts weakly with MEFV.</text>
</comment>
<evidence type="ECO:0000256" key="17">
    <source>
        <dbReference type="ARBA" id="ARBA00023212"/>
    </source>
</evidence>
<evidence type="ECO:0000256" key="1">
    <source>
        <dbReference type="ARBA" id="ARBA00004121"/>
    </source>
</evidence>
<dbReference type="SUPFAM" id="SSF118370">
    <property type="entry name" value="Vasodilator-stimulated phosphoprotein, VASP, tetramerisation domain"/>
    <property type="match status" value="1"/>
</dbReference>
<feature type="compositionally biased region" description="Low complexity" evidence="24">
    <location>
        <begin position="508"/>
        <end position="518"/>
    </location>
</feature>
<keyword evidence="6" id="KW-0796">Tight junction</keyword>
<dbReference type="GO" id="GO:0030036">
    <property type="term" value="P:actin cytoskeleton organization"/>
    <property type="evidence" value="ECO:0007669"/>
    <property type="project" value="TreeGrafter"/>
</dbReference>
<keyword evidence="9" id="KW-0597">Phosphoprotein</keyword>
<keyword evidence="10" id="KW-0677">Repeat</keyword>
<proteinExistence type="inferred from homology"/>
<dbReference type="FunFam" id="1.20.5.1160:FF:000005">
    <property type="entry name" value="vasodilator-stimulated phosphoprotein isoform X2"/>
    <property type="match status" value="1"/>
</dbReference>
<dbReference type="AlphaFoldDB" id="A0A060XFR1"/>
<dbReference type="GO" id="GO:0031258">
    <property type="term" value="C:lamellipodium membrane"/>
    <property type="evidence" value="ECO:0007669"/>
    <property type="project" value="UniProtKB-SubCell"/>
</dbReference>
<protein>
    <recommendedName>
        <fullName evidence="22">Vasodilator-stimulated phosphoprotein</fullName>
    </recommendedName>
</protein>
<evidence type="ECO:0000256" key="9">
    <source>
        <dbReference type="ARBA" id="ARBA00022553"/>
    </source>
</evidence>
<accession>A0A060XFR1</accession>
<dbReference type="PANTHER" id="PTHR11202:SF12">
    <property type="entry name" value="VASODILATOR-STIMULATED PHOSPHOPROTEIN"/>
    <property type="match status" value="1"/>
</dbReference>
<dbReference type="InterPro" id="IPR038023">
    <property type="entry name" value="VASP_sf"/>
</dbReference>
<reference evidence="27" key="1">
    <citation type="journal article" date="2014" name="Nat. Commun.">
        <title>The rainbow trout genome provides novel insights into evolution after whole-genome duplication in vertebrates.</title>
        <authorList>
            <person name="Berthelot C."/>
            <person name="Brunet F."/>
            <person name="Chalopin D."/>
            <person name="Juanchich A."/>
            <person name="Bernard M."/>
            <person name="Noel B."/>
            <person name="Bento P."/>
            <person name="Da Silva C."/>
            <person name="Labadie K."/>
            <person name="Alberti A."/>
            <person name="Aury J.M."/>
            <person name="Louis A."/>
            <person name="Dehais P."/>
            <person name="Bardou P."/>
            <person name="Montfort J."/>
            <person name="Klopp C."/>
            <person name="Cabau C."/>
            <person name="Gaspin C."/>
            <person name="Thorgaard G.H."/>
            <person name="Boussaha M."/>
            <person name="Quillet E."/>
            <person name="Guyomard R."/>
            <person name="Galiana D."/>
            <person name="Bobe J."/>
            <person name="Volff J.N."/>
            <person name="Genet C."/>
            <person name="Wincker P."/>
            <person name="Jaillon O."/>
            <person name="Roest Crollius H."/>
            <person name="Guiguen Y."/>
        </authorList>
    </citation>
    <scope>NUCLEOTIDE SEQUENCE [LARGE SCALE GENOMIC DNA]</scope>
</reference>
<evidence type="ECO:0000256" key="25">
    <source>
        <dbReference type="SAM" id="Phobius"/>
    </source>
</evidence>
<dbReference type="GO" id="GO:0005829">
    <property type="term" value="C:cytosol"/>
    <property type="evidence" value="ECO:0007669"/>
    <property type="project" value="UniProtKB-ARBA"/>
</dbReference>
<feature type="region of interest" description="Disordered" evidence="24">
    <location>
        <begin position="621"/>
        <end position="645"/>
    </location>
</feature>
<evidence type="ECO:0000256" key="22">
    <source>
        <dbReference type="ARBA" id="ARBA00074299"/>
    </source>
</evidence>
<dbReference type="SUPFAM" id="SSF50729">
    <property type="entry name" value="PH domain-like"/>
    <property type="match status" value="1"/>
</dbReference>
<evidence type="ECO:0000256" key="14">
    <source>
        <dbReference type="ARBA" id="ARBA00023054"/>
    </source>
</evidence>
<dbReference type="GO" id="GO:0005925">
    <property type="term" value="C:focal adhesion"/>
    <property type="evidence" value="ECO:0007669"/>
    <property type="project" value="UniProtKB-SubCell"/>
</dbReference>
<evidence type="ECO:0000256" key="12">
    <source>
        <dbReference type="ARBA" id="ARBA00022990"/>
    </source>
</evidence>
<evidence type="ECO:0000256" key="13">
    <source>
        <dbReference type="ARBA" id="ARBA00023036"/>
    </source>
</evidence>
<evidence type="ECO:0000313" key="28">
    <source>
        <dbReference type="Proteomes" id="UP000193380"/>
    </source>
</evidence>